<dbReference type="Pfam" id="PF14081">
    <property type="entry name" value="DUF4262"/>
    <property type="match status" value="1"/>
</dbReference>
<dbReference type="OrthoDB" id="511192at2"/>
<reference evidence="3" key="1">
    <citation type="submission" date="2015-02" db="EMBL/GenBank/DDBJ databases">
        <title>Draft Genome of Frankia sp. CpI1-S.</title>
        <authorList>
            <person name="Oshone R.T."/>
            <person name="Ngom M."/>
            <person name="Ghodhbane-Gtari F."/>
            <person name="Gtari M."/>
            <person name="Morris K."/>
            <person name="Thomas K."/>
            <person name="Sen A."/>
            <person name="Tisa L.S."/>
        </authorList>
    </citation>
    <scope>NUCLEOTIDE SEQUENCE [LARGE SCALE GENOMIC DNA]</scope>
    <source>
        <strain evidence="3">CpI1-S</strain>
    </source>
</reference>
<dbReference type="AlphaFoldDB" id="A0A0D8BM41"/>
<dbReference type="Proteomes" id="UP000032545">
    <property type="component" value="Unassembled WGS sequence"/>
</dbReference>
<reference evidence="2 3" key="2">
    <citation type="journal article" date="2016" name="Genome Announc.">
        <title>Permanent Draft Genome Sequences for Two Variants of Frankia sp. Strain CpI1, the First Frankia Strain Isolated from Root Nodules of Comptonia peregrina.</title>
        <authorList>
            <person name="Oshone R."/>
            <person name="Hurst S.G.IV."/>
            <person name="Abebe-Akele F."/>
            <person name="Simpson S."/>
            <person name="Morris K."/>
            <person name="Thomas W.K."/>
            <person name="Tisa L.S."/>
        </authorList>
    </citation>
    <scope>NUCLEOTIDE SEQUENCE [LARGE SCALE GENOMIC DNA]</scope>
    <source>
        <strain evidence="3">CpI1-S</strain>
    </source>
</reference>
<dbReference type="RefSeq" id="WP_052680892.1">
    <property type="nucleotide sequence ID" value="NZ_JYFN01000002.1"/>
</dbReference>
<feature type="region of interest" description="Disordered" evidence="1">
    <location>
        <begin position="143"/>
        <end position="170"/>
    </location>
</feature>
<name>A0A0D8BM41_9ACTN</name>
<dbReference type="EMBL" id="JYFN01000002">
    <property type="protein sequence ID" value="KJE25191.1"/>
    <property type="molecule type" value="Genomic_DNA"/>
</dbReference>
<accession>A0A0D8BM41</accession>
<proteinExistence type="predicted"/>
<evidence type="ECO:0000256" key="1">
    <source>
        <dbReference type="SAM" id="MobiDB-lite"/>
    </source>
</evidence>
<dbReference type="InterPro" id="IPR025358">
    <property type="entry name" value="DUF4262"/>
</dbReference>
<evidence type="ECO:0000313" key="2">
    <source>
        <dbReference type="EMBL" id="KJE25191.1"/>
    </source>
</evidence>
<sequence>METELQFDWHRRRAAWIRDTIHRHGWAVQAVLAEPDTGEPDYAYTIGLTALHHPELLIAGLHPHDAAALLNLLATRIRAGDPPPADTTLDDLAPPRRHHLLTLNPAASDELLLHANATYQHPDGPPVTALQIIWSDPAGTLPWETGCTGDAAHQPLAGPPPDTAGDRPHP</sequence>
<gene>
    <name evidence="2" type="ORF">FF36_00324</name>
</gene>
<protein>
    <recommendedName>
        <fullName evidence="4">DUF4262 domain-containing protein</fullName>
    </recommendedName>
</protein>
<evidence type="ECO:0008006" key="4">
    <source>
        <dbReference type="Google" id="ProtNLM"/>
    </source>
</evidence>
<evidence type="ECO:0000313" key="3">
    <source>
        <dbReference type="Proteomes" id="UP000032545"/>
    </source>
</evidence>
<dbReference type="PATRIC" id="fig|1502723.3.peg.365"/>
<comment type="caution">
    <text evidence="2">The sequence shown here is derived from an EMBL/GenBank/DDBJ whole genome shotgun (WGS) entry which is preliminary data.</text>
</comment>
<organism evidence="2 3">
    <name type="scientific">Frankia torreyi</name>
    <dbReference type="NCBI Taxonomy" id="1856"/>
    <lineage>
        <taxon>Bacteria</taxon>
        <taxon>Bacillati</taxon>
        <taxon>Actinomycetota</taxon>
        <taxon>Actinomycetes</taxon>
        <taxon>Frankiales</taxon>
        <taxon>Frankiaceae</taxon>
        <taxon>Frankia</taxon>
    </lineage>
</organism>
<keyword evidence="3" id="KW-1185">Reference proteome</keyword>